<organism evidence="1 2">
    <name type="scientific">Lasallia pustulata</name>
    <dbReference type="NCBI Taxonomy" id="136370"/>
    <lineage>
        <taxon>Eukaryota</taxon>
        <taxon>Fungi</taxon>
        <taxon>Dikarya</taxon>
        <taxon>Ascomycota</taxon>
        <taxon>Pezizomycotina</taxon>
        <taxon>Lecanoromycetes</taxon>
        <taxon>OSLEUM clade</taxon>
        <taxon>Umbilicariomycetidae</taxon>
        <taxon>Umbilicariales</taxon>
        <taxon>Umbilicariaceae</taxon>
        <taxon>Lasallia</taxon>
    </lineage>
</organism>
<proteinExistence type="predicted"/>
<dbReference type="AlphaFoldDB" id="A0A5M8PYN4"/>
<dbReference type="EMBL" id="VXIT01000002">
    <property type="protein sequence ID" value="KAA6414567.1"/>
    <property type="molecule type" value="Genomic_DNA"/>
</dbReference>
<accession>A0A5M8PYN4</accession>
<dbReference type="Proteomes" id="UP000324767">
    <property type="component" value="Unassembled WGS sequence"/>
</dbReference>
<gene>
    <name evidence="1" type="ORF">FRX48_01316</name>
</gene>
<protein>
    <submittedName>
        <fullName evidence="1">Uncharacterized protein</fullName>
    </submittedName>
</protein>
<evidence type="ECO:0000313" key="1">
    <source>
        <dbReference type="EMBL" id="KAA6414567.1"/>
    </source>
</evidence>
<evidence type="ECO:0000313" key="2">
    <source>
        <dbReference type="Proteomes" id="UP000324767"/>
    </source>
</evidence>
<reference evidence="1 2" key="1">
    <citation type="submission" date="2019-09" db="EMBL/GenBank/DDBJ databases">
        <title>The hologenome of the rock-dwelling lichen Lasallia pustulata.</title>
        <authorList>
            <person name="Greshake Tzovaras B."/>
            <person name="Segers F."/>
            <person name="Bicker A."/>
            <person name="Dal Grande F."/>
            <person name="Otte J."/>
            <person name="Hankeln T."/>
            <person name="Schmitt I."/>
            <person name="Ebersberger I."/>
        </authorList>
    </citation>
    <scope>NUCLEOTIDE SEQUENCE [LARGE SCALE GENOMIC DNA]</scope>
    <source>
        <strain evidence="1">A1-1</strain>
    </source>
</reference>
<sequence length="102" mass="11573">MGLTDRRERCVTTRTCLLVSTSSIRLKPEDATSPKRLTDVSAAMYLQRCVLLDRWSAVLRAMNVHGDPQVARLICLNPRFCMFRRFAARNTTDLLSSLGARE</sequence>
<comment type="caution">
    <text evidence="1">The sequence shown here is derived from an EMBL/GenBank/DDBJ whole genome shotgun (WGS) entry which is preliminary data.</text>
</comment>
<name>A0A5M8PYN4_9LECA</name>